<dbReference type="RefSeq" id="XP_024352198.1">
    <property type="nucleotide sequence ID" value="XM_024493284.1"/>
</dbReference>
<dbReference type="Proteomes" id="UP000019149">
    <property type="component" value="Unassembled WGS sequence"/>
</dbReference>
<dbReference type="GeneID" id="36339750"/>
<evidence type="ECO:0000313" key="4">
    <source>
        <dbReference type="EMBL" id="EUB61002.1"/>
    </source>
</evidence>
<dbReference type="SUPFAM" id="SSF51735">
    <property type="entry name" value="NAD(P)-binding Rossmann-fold domains"/>
    <property type="match status" value="1"/>
</dbReference>
<dbReference type="CTD" id="36339750"/>
<gene>
    <name evidence="4" type="ORF">EGR_04035</name>
</gene>
<dbReference type="OrthoDB" id="7289984at2759"/>
<sequence>MLTTDSTAPFGEQARVTIATNYTATVKMCTGLLPLMAKDSRLVNVASTMAAMMLLCSMSKEMAAKFKSHLSLHELDELMASLIAFITLKHAEVGDHEKAGFSNSAYGMSKVGLWRATSILAEKFKSHPRHILINSCCPGYVDTDMTNHKGHKTVLEGADTPVYLATLPKDATEPFGQFVNERHVADVDKECPL</sequence>
<reference evidence="4 5" key="1">
    <citation type="journal article" date="2013" name="Nat. Genet.">
        <title>The genome of the hydatid tapeworm Echinococcus granulosus.</title>
        <authorList>
            <person name="Zheng H."/>
            <person name="Zhang W."/>
            <person name="Zhang L."/>
            <person name="Zhang Z."/>
            <person name="Li J."/>
            <person name="Lu G."/>
            <person name="Zhu Y."/>
            <person name="Wang Y."/>
            <person name="Huang Y."/>
            <person name="Liu J."/>
            <person name="Kang H."/>
            <person name="Chen J."/>
            <person name="Wang L."/>
            <person name="Chen A."/>
            <person name="Yu S."/>
            <person name="Gao Z."/>
            <person name="Jin L."/>
            <person name="Gu W."/>
            <person name="Wang Z."/>
            <person name="Zhao L."/>
            <person name="Shi B."/>
            <person name="Wen H."/>
            <person name="Lin R."/>
            <person name="Jones M.K."/>
            <person name="Brejova B."/>
            <person name="Vinar T."/>
            <person name="Zhao G."/>
            <person name="McManus D.P."/>
            <person name="Chen Z."/>
            <person name="Zhou Y."/>
            <person name="Wang S."/>
        </authorList>
    </citation>
    <scope>NUCLEOTIDE SEQUENCE [LARGE SCALE GENOMIC DNA]</scope>
</reference>
<dbReference type="Pfam" id="PF00106">
    <property type="entry name" value="adh_short"/>
    <property type="match status" value="1"/>
</dbReference>
<evidence type="ECO:0000256" key="1">
    <source>
        <dbReference type="ARBA" id="ARBA00006484"/>
    </source>
</evidence>
<dbReference type="EMBL" id="APAU02000024">
    <property type="protein sequence ID" value="EUB61002.1"/>
    <property type="molecule type" value="Genomic_DNA"/>
</dbReference>
<dbReference type="InterPro" id="IPR036291">
    <property type="entry name" value="NAD(P)-bd_dom_sf"/>
</dbReference>
<dbReference type="AlphaFoldDB" id="W6URR1"/>
<evidence type="ECO:0000256" key="3">
    <source>
        <dbReference type="ARBA" id="ARBA00023002"/>
    </source>
</evidence>
<dbReference type="InterPro" id="IPR002347">
    <property type="entry name" value="SDR_fam"/>
</dbReference>
<dbReference type="OMA" id="CNQWAIG"/>
<organism evidence="4 5">
    <name type="scientific">Echinococcus granulosus</name>
    <name type="common">Hydatid tapeworm</name>
    <dbReference type="NCBI Taxonomy" id="6210"/>
    <lineage>
        <taxon>Eukaryota</taxon>
        <taxon>Metazoa</taxon>
        <taxon>Spiralia</taxon>
        <taxon>Lophotrochozoa</taxon>
        <taxon>Platyhelminthes</taxon>
        <taxon>Cestoda</taxon>
        <taxon>Eucestoda</taxon>
        <taxon>Cyclophyllidea</taxon>
        <taxon>Taeniidae</taxon>
        <taxon>Echinococcus</taxon>
        <taxon>Echinococcus granulosus group</taxon>
    </lineage>
</organism>
<protein>
    <submittedName>
        <fullName evidence="4">Carbonyl reductase [NADPH]</fullName>
    </submittedName>
</protein>
<name>W6URR1_ECHGR</name>
<dbReference type="STRING" id="6210.W6URR1"/>
<proteinExistence type="inferred from homology"/>
<keyword evidence="5" id="KW-1185">Reference proteome</keyword>
<dbReference type="Gene3D" id="3.40.50.720">
    <property type="entry name" value="NAD(P)-binding Rossmann-like Domain"/>
    <property type="match status" value="1"/>
</dbReference>
<dbReference type="PANTHER" id="PTHR43963">
    <property type="entry name" value="CARBONYL REDUCTASE 1-RELATED"/>
    <property type="match status" value="1"/>
</dbReference>
<evidence type="ECO:0000256" key="2">
    <source>
        <dbReference type="ARBA" id="ARBA00022857"/>
    </source>
</evidence>
<keyword evidence="3" id="KW-0560">Oxidoreductase</keyword>
<dbReference type="PANTHER" id="PTHR43963:SF6">
    <property type="entry name" value="CHAIN DEHYDROGENASE FAMILY PROTEIN, PUTATIVE (AFU_ORTHOLOGUE AFUA_3G15350)-RELATED"/>
    <property type="match status" value="1"/>
</dbReference>
<accession>W6URR1</accession>
<dbReference type="KEGG" id="egl:EGR_04035"/>
<keyword evidence="2" id="KW-0521">NADP</keyword>
<evidence type="ECO:0000313" key="5">
    <source>
        <dbReference type="Proteomes" id="UP000019149"/>
    </source>
</evidence>
<dbReference type="GO" id="GO:0016491">
    <property type="term" value="F:oxidoreductase activity"/>
    <property type="evidence" value="ECO:0007669"/>
    <property type="project" value="UniProtKB-KW"/>
</dbReference>
<comment type="caution">
    <text evidence="4">The sequence shown here is derived from an EMBL/GenBank/DDBJ whole genome shotgun (WGS) entry which is preliminary data.</text>
</comment>
<comment type="similarity">
    <text evidence="1">Belongs to the short-chain dehydrogenases/reductases (SDR) family.</text>
</comment>